<dbReference type="Gene3D" id="3.40.50.1000">
    <property type="entry name" value="HAD superfamily/HAD-like"/>
    <property type="match status" value="1"/>
</dbReference>
<dbReference type="GO" id="GO:0003841">
    <property type="term" value="F:1-acylglycerol-3-phosphate O-acyltransferase activity"/>
    <property type="evidence" value="ECO:0007669"/>
    <property type="project" value="TreeGrafter"/>
</dbReference>
<dbReference type="Pfam" id="PF01553">
    <property type="entry name" value="Acyltransferase"/>
    <property type="match status" value="1"/>
</dbReference>
<evidence type="ECO:0000256" key="2">
    <source>
        <dbReference type="ARBA" id="ARBA00023315"/>
    </source>
</evidence>
<keyword evidence="2" id="KW-0012">Acyltransferase</keyword>
<proteinExistence type="predicted"/>
<dbReference type="InterPro" id="IPR036412">
    <property type="entry name" value="HAD-like_sf"/>
</dbReference>
<dbReference type="CDD" id="cd07989">
    <property type="entry name" value="LPLAT_AGPAT-like"/>
    <property type="match status" value="1"/>
</dbReference>
<dbReference type="NCBIfam" id="TIGR01490">
    <property type="entry name" value="HAD-SF-IB-hyp1"/>
    <property type="match status" value="1"/>
</dbReference>
<evidence type="ECO:0000313" key="4">
    <source>
        <dbReference type="EMBL" id="XAY08203.1"/>
    </source>
</evidence>
<dbReference type="EMBL" id="CP114014">
    <property type="protein sequence ID" value="XAY08203.1"/>
    <property type="molecule type" value="Genomic_DNA"/>
</dbReference>
<gene>
    <name evidence="4" type="ORF">DSM112329_05101</name>
</gene>
<evidence type="ECO:0000256" key="1">
    <source>
        <dbReference type="ARBA" id="ARBA00022679"/>
    </source>
</evidence>
<sequence length="488" mass="52075">MPSVDELVRAVREAPRGPEVAAFFDYDGTVISGYSATAFYRHRILSLQLGPQELVRTMLATARGITSEEDFADFLSISLSSWKGKRLEDMQELSQNLFKHRIAGQLHAETWRLAQAHHEQGHTVVLASSATRFQVEPMAAEIGASHLLCTELEVVDGLLTGRSTGFAMWAGGKAAAVDRLAAAEGYDLEQSFAYSNGHEDVAFLSRAGNPVCVEPDSGLTKIAAQRGWPVLRCASRGGTPGPVDIVRTAAFYGGLAGAFGTGIGLGVLNRSRETLINITGGVGADVSLAVAGIDVDIVVGAEHLWSARPCVFAFNHQSKIDPILLMKLLRGGFTGVAKQEARNVPGFGQAFAIAGVAFIDRADAGQARAAMAPAVDKLRAGTSLVIAPEGTRSPTPRLGKFKKGAFHLAMQAEVPMVPIVIRNAGEVMWRGAQTVRPGRVEVAVLPPVDTSQWTPATVSEHVAEVRAQFVETLAHWPSDSNDREVAQP</sequence>
<dbReference type="InterPro" id="IPR006385">
    <property type="entry name" value="HAD_hydro_SerB1"/>
</dbReference>
<protein>
    <recommendedName>
        <fullName evidence="3">Phospholipid/glycerol acyltransferase domain-containing protein</fullName>
    </recommendedName>
</protein>
<reference evidence="4" key="1">
    <citation type="submission" date="2022-12" db="EMBL/GenBank/DDBJ databases">
        <title>Paraconexibacter alkalitolerans sp. nov. and Baekduia alba sp. nov., isolated from soil and emended description of the genera Paraconexibacter (Chun et al., 2020) and Baekduia (An et al., 2020).</title>
        <authorList>
            <person name="Vieira S."/>
            <person name="Huber K.J."/>
            <person name="Geppert A."/>
            <person name="Wolf J."/>
            <person name="Neumann-Schaal M."/>
            <person name="Muesken M."/>
            <person name="Overmann J."/>
        </authorList>
    </citation>
    <scope>NUCLEOTIDE SEQUENCE</scope>
    <source>
        <strain evidence="4">AEG42_29</strain>
    </source>
</reference>
<dbReference type="Pfam" id="PF12710">
    <property type="entry name" value="HAD"/>
    <property type="match status" value="1"/>
</dbReference>
<dbReference type="PANTHER" id="PTHR10434">
    <property type="entry name" value="1-ACYL-SN-GLYCEROL-3-PHOSPHATE ACYLTRANSFERASE"/>
    <property type="match status" value="1"/>
</dbReference>
<dbReference type="InterPro" id="IPR002123">
    <property type="entry name" value="Plipid/glycerol_acylTrfase"/>
</dbReference>
<dbReference type="SUPFAM" id="SSF56784">
    <property type="entry name" value="HAD-like"/>
    <property type="match status" value="1"/>
</dbReference>
<dbReference type="NCBIfam" id="TIGR01488">
    <property type="entry name" value="HAD-SF-IB"/>
    <property type="match status" value="1"/>
</dbReference>
<dbReference type="GO" id="GO:0006654">
    <property type="term" value="P:phosphatidic acid biosynthetic process"/>
    <property type="evidence" value="ECO:0007669"/>
    <property type="project" value="TreeGrafter"/>
</dbReference>
<dbReference type="InterPro" id="IPR023214">
    <property type="entry name" value="HAD_sf"/>
</dbReference>
<feature type="domain" description="Phospholipid/glycerol acyltransferase" evidence="3">
    <location>
        <begin position="310"/>
        <end position="424"/>
    </location>
</feature>
<dbReference type="PANTHER" id="PTHR10434:SF66">
    <property type="entry name" value="PHOSPHOLIPID_GLYCEROL ACYLTRANSFERASE DOMAIN-CONTAINING PROTEIN"/>
    <property type="match status" value="1"/>
</dbReference>
<organism evidence="4">
    <name type="scientific">Paraconexibacter sp. AEG42_29</name>
    <dbReference type="NCBI Taxonomy" id="2997339"/>
    <lineage>
        <taxon>Bacteria</taxon>
        <taxon>Bacillati</taxon>
        <taxon>Actinomycetota</taxon>
        <taxon>Thermoleophilia</taxon>
        <taxon>Solirubrobacterales</taxon>
        <taxon>Paraconexibacteraceae</taxon>
        <taxon>Paraconexibacter</taxon>
    </lineage>
</organism>
<dbReference type="KEGG" id="parq:DSM112329_05101"/>
<dbReference type="AlphaFoldDB" id="A0AAU7B2N0"/>
<name>A0AAU7B2N0_9ACTN</name>
<accession>A0AAU7B2N0</accession>
<dbReference type="SMART" id="SM00563">
    <property type="entry name" value="PlsC"/>
    <property type="match status" value="1"/>
</dbReference>
<dbReference type="RefSeq" id="WP_354699386.1">
    <property type="nucleotide sequence ID" value="NZ_CP114014.1"/>
</dbReference>
<keyword evidence="1" id="KW-0808">Transferase</keyword>
<dbReference type="Gene3D" id="1.20.1440.100">
    <property type="entry name" value="SG protein - dephosphorylation function"/>
    <property type="match status" value="1"/>
</dbReference>
<dbReference type="SUPFAM" id="SSF69593">
    <property type="entry name" value="Glycerol-3-phosphate (1)-acyltransferase"/>
    <property type="match status" value="1"/>
</dbReference>
<evidence type="ECO:0000259" key="3">
    <source>
        <dbReference type="SMART" id="SM00563"/>
    </source>
</evidence>